<sequence length="963" mass="108938">MTRNFFSVRKMVAAAAVIAVIALIFLVAGRREQDYSAKYAGFDLSGAGAGRTNIYSRYLERYAHIPAGQGDIPVDIFAWTSGEGLSILENFEGTNQVLRTEEASYAEYAVNIENEGLYFINMEYYPLPSRGIPIERSLMINGEIPFLGADRLVFQRVWGDNGASRFDNQGNEIRPQQIEIPRWESAWFRDSLGYITEPYAFYFHEGENIIRLTGINEPMAIRSLSLRAPAGTVSYGEYLAGVDLNRYRNRQTDFSLTIQGESAARRSDPSLYAIYDRSSGATDPASVAQIKLNMIGGEIWRVAGQWIEWEFSVPENGMYRISIKGRQNYNRGFVSNRTVMIDGRIPCLELASVPFTYSNKWNYVTLNDGRGDILFPLESGTHTLRLQATLGGMGEMLDVMEESVYRLNSIYRKILVLTGPEPDVYRDYRIDEVYPEIIEAMELESRILYKLVDDLTGYAGERGAEAAVALTLARQLEYFVSRPDKIPRTLINFKFNISSLGDSLLALSQSRLDIDYIIVSAEDAQLPRIRENFFVSASHEIRSFLSSFFVNYNNLGDVYKKGENAIEVWMLAGRDQSNILKAMIDDTFTPLTGIKVNVKLVAQDAVMPAVVAGTGPDMVLTVPQGDVINYALRKAVLDISKLSGYADVIKELDRSVIIPFEFQGGVYGLPETQYYHVMYYRKDILQELNIDLPDTWDDLINILPVIQKNNMNVGVPSVATSVQANIDFSNFLAHLFQRGGRLYNEDGSRTLLDTEIAIEAFDFYTKLYTHYKAPVVYDFINRFRTGEMPIAFADYSLFNTLEVFAPEIRGLWGFALMPGLKKENGVVDRSVSTGTLAAMIFSQSDYQDQAWEFLKWWVSSGTQLRFGRELESLMGAAARYPTANYYAFRQLSWGSEQMAVLDEQRSWTVGIPEVPGGYFVSRHITNAVRRVINEGEDTRETLLDYSITINDELVKKRKEFGLE</sequence>
<accession>A0A806KBE1</accession>
<dbReference type="SUPFAM" id="SSF53850">
    <property type="entry name" value="Periplasmic binding protein-like II"/>
    <property type="match status" value="1"/>
</dbReference>
<dbReference type="InterPro" id="IPR006059">
    <property type="entry name" value="SBP"/>
</dbReference>
<dbReference type="PANTHER" id="PTHR43649">
    <property type="entry name" value="ARABINOSE-BINDING PROTEIN-RELATED"/>
    <property type="match status" value="1"/>
</dbReference>
<dbReference type="PANTHER" id="PTHR43649:SF27">
    <property type="entry name" value="EXTRACELLULAR SOLUTE-BINDING PROTEIN FAMILY 1"/>
    <property type="match status" value="1"/>
</dbReference>
<dbReference type="Gene3D" id="2.60.120.260">
    <property type="entry name" value="Galactose-binding domain-like"/>
    <property type="match status" value="1"/>
</dbReference>
<organism evidence="1">
    <name type="scientific">uncultured bacterium contig00002</name>
    <dbReference type="NCBI Taxonomy" id="1181494"/>
    <lineage>
        <taxon>Bacteria</taxon>
        <taxon>environmental samples</taxon>
    </lineage>
</organism>
<protein>
    <submittedName>
        <fullName evidence="1">N-acetyl-D-glucosamine ABC transport system, sugar-binding protein</fullName>
    </submittedName>
</protein>
<dbReference type="AlphaFoldDB" id="A0A806KBE1"/>
<dbReference type="Pfam" id="PF01547">
    <property type="entry name" value="SBP_bac_1"/>
    <property type="match status" value="1"/>
</dbReference>
<reference evidence="1" key="1">
    <citation type="submission" date="2012-03" db="EMBL/GenBank/DDBJ databases">
        <title>Functional metagenomics reveals considerable lignocellulase gene clusters in the gut microbiome of a wood-feeding higher termite.</title>
        <authorList>
            <person name="Liu N."/>
        </authorList>
    </citation>
    <scope>NUCLEOTIDE SEQUENCE</scope>
</reference>
<proteinExistence type="predicted"/>
<evidence type="ECO:0000313" key="1">
    <source>
        <dbReference type="EMBL" id="AGS51906.1"/>
    </source>
</evidence>
<dbReference type="EMBL" id="JQ844177">
    <property type="protein sequence ID" value="AGS51906.1"/>
    <property type="molecule type" value="Genomic_DNA"/>
</dbReference>
<dbReference type="InterPro" id="IPR050490">
    <property type="entry name" value="Bact_solute-bd_prot1"/>
</dbReference>
<dbReference type="Gene3D" id="3.40.190.10">
    <property type="entry name" value="Periplasmic binding protein-like II"/>
    <property type="match status" value="1"/>
</dbReference>
<name>A0A806KBE1_9BACT</name>